<dbReference type="OrthoDB" id="5422230at2"/>
<gene>
    <name evidence="2" type="ORF">SJPD1_1921</name>
</gene>
<evidence type="ECO:0000313" key="2">
    <source>
        <dbReference type="EMBL" id="ATB70026.1"/>
    </source>
</evidence>
<dbReference type="EMBL" id="CP023275">
    <property type="protein sequence ID" value="ATB70026.1"/>
    <property type="molecule type" value="Genomic_DNA"/>
</dbReference>
<dbReference type="RefSeq" id="WP_096046961.1">
    <property type="nucleotide sequence ID" value="NZ_CP023275.1"/>
</dbReference>
<dbReference type="PROSITE" id="PS51257">
    <property type="entry name" value="PROKAR_LIPOPROTEIN"/>
    <property type="match status" value="1"/>
</dbReference>
<sequence>MKQSFLLSLLLGLFFIGCATPYSEAPLATNFENTEQQKLQAGAHWDIIANHLATSIANTINKERIVYINEPQEKSKFNTALHTLLLSALVKNNISVAKTPATANATIDIKTQVLKFTPDRATFRNSFGAPTLLAAGVWTMIGVGAANTTANTVGVGATAGALGLDAYNWFGSKYDEIPQHEIIVTVNVSDAKKYISSLSNVYYIADTDKALYNSVSKGYKIEIEGEK</sequence>
<dbReference type="Proteomes" id="UP000217349">
    <property type="component" value="Chromosome"/>
</dbReference>
<name>A0A290HW09_9BACT</name>
<accession>A0A290HW09</accession>
<protein>
    <recommendedName>
        <fullName evidence="4">Lipoprotein</fullName>
    </recommendedName>
</protein>
<feature type="signal peptide" evidence="1">
    <location>
        <begin position="1"/>
        <end position="24"/>
    </location>
</feature>
<evidence type="ECO:0000313" key="3">
    <source>
        <dbReference type="Proteomes" id="UP000217349"/>
    </source>
</evidence>
<dbReference type="AlphaFoldDB" id="A0A290HW09"/>
<organism evidence="2 3">
    <name type="scientific">Sulfurospirillum diekertiae</name>
    <dbReference type="NCBI Taxonomy" id="1854492"/>
    <lineage>
        <taxon>Bacteria</taxon>
        <taxon>Pseudomonadati</taxon>
        <taxon>Campylobacterota</taxon>
        <taxon>Epsilonproteobacteria</taxon>
        <taxon>Campylobacterales</taxon>
        <taxon>Sulfurospirillaceae</taxon>
        <taxon>Sulfurospirillum</taxon>
    </lineage>
</organism>
<reference evidence="3" key="1">
    <citation type="submission" date="2017-09" db="EMBL/GenBank/DDBJ databases">
        <title>The complete genome of Sulfurospirillum sp. JPD-1.</title>
        <authorList>
            <person name="Goris T."/>
        </authorList>
    </citation>
    <scope>NUCLEOTIDE SEQUENCE [LARGE SCALE GENOMIC DNA]</scope>
    <source>
        <strain evidence="3">JPD-1</strain>
    </source>
</reference>
<evidence type="ECO:0008006" key="4">
    <source>
        <dbReference type="Google" id="ProtNLM"/>
    </source>
</evidence>
<keyword evidence="1" id="KW-0732">Signal</keyword>
<dbReference type="KEGG" id="sulj:SJPD1_1921"/>
<feature type="chain" id="PRO_5012448505" description="Lipoprotein" evidence="1">
    <location>
        <begin position="25"/>
        <end position="227"/>
    </location>
</feature>
<proteinExistence type="predicted"/>
<evidence type="ECO:0000256" key="1">
    <source>
        <dbReference type="SAM" id="SignalP"/>
    </source>
</evidence>